<keyword evidence="1" id="KW-1133">Transmembrane helix</keyword>
<proteinExistence type="predicted"/>
<evidence type="ECO:0000313" key="3">
    <source>
        <dbReference type="Proteomes" id="UP000197768"/>
    </source>
</evidence>
<feature type="transmembrane region" description="Helical" evidence="1">
    <location>
        <begin position="115"/>
        <end position="140"/>
    </location>
</feature>
<dbReference type="RefSeq" id="WP_088395194.1">
    <property type="nucleotide sequence ID" value="NZ_MTCZ01000366.1"/>
</dbReference>
<dbReference type="AlphaFoldDB" id="A0A246GEN4"/>
<gene>
    <name evidence="2" type="ORF">BWK59_15180</name>
</gene>
<sequence>MTEEIIFTLKLIQIDFFTAFGLYSFLYFLLSIFIKNPLLKKVDKKANAFISFVGIAYLVLWVVGIVIEVNSLNPEDKTQLLNRMFGKYWLGFWVQPLLWVLLTQLLRFQIFQKNIFIRLLVSIFLILSIERMVIIITIFHRDYLPSSWTMYSDLDIYPSNYFLALLLKIILFLVFVGLFSFSKNQLKSLKMSGETKSNVKSKSKL</sequence>
<dbReference type="EMBL" id="MTCZ01000366">
    <property type="protein sequence ID" value="OWP82573.1"/>
    <property type="molecule type" value="Genomic_DNA"/>
</dbReference>
<evidence type="ECO:0000256" key="1">
    <source>
        <dbReference type="SAM" id="Phobius"/>
    </source>
</evidence>
<keyword evidence="1" id="KW-0472">Membrane</keyword>
<feature type="transmembrane region" description="Helical" evidence="1">
    <location>
        <begin position="87"/>
        <end position="108"/>
    </location>
</feature>
<evidence type="ECO:0000313" key="2">
    <source>
        <dbReference type="EMBL" id="OWP82573.1"/>
    </source>
</evidence>
<comment type="caution">
    <text evidence="2">The sequence shown here is derived from an EMBL/GenBank/DDBJ whole genome shotgun (WGS) entry which is preliminary data.</text>
</comment>
<accession>A0A246GEN4</accession>
<reference evidence="2 3" key="1">
    <citation type="journal article" date="2017" name="Infect. Genet. Evol.">
        <title>Comparative genome analysis of fish pathogen Flavobacterium columnare reveals extensive sequence diversity within the species.</title>
        <authorList>
            <person name="Kayansamruaj P."/>
            <person name="Dong H.T."/>
            <person name="Hirono I."/>
            <person name="Kondo H."/>
            <person name="Senapin S."/>
            <person name="Rodkhum C."/>
        </authorList>
    </citation>
    <scope>NUCLEOTIDE SEQUENCE [LARGE SCALE GENOMIC DNA]</scope>
    <source>
        <strain evidence="2 3">1215</strain>
    </source>
</reference>
<feature type="transmembrane region" description="Helical" evidence="1">
    <location>
        <begin position="160"/>
        <end position="181"/>
    </location>
</feature>
<organism evidence="2 3">
    <name type="scientific">Flavobacterium davisii</name>
    <dbReference type="NCBI Taxonomy" id="2906077"/>
    <lineage>
        <taxon>Bacteria</taxon>
        <taxon>Pseudomonadati</taxon>
        <taxon>Bacteroidota</taxon>
        <taxon>Flavobacteriia</taxon>
        <taxon>Flavobacteriales</taxon>
        <taxon>Flavobacteriaceae</taxon>
        <taxon>Flavobacterium</taxon>
    </lineage>
</organism>
<dbReference type="Proteomes" id="UP000197768">
    <property type="component" value="Unassembled WGS sequence"/>
</dbReference>
<name>A0A246GEN4_9FLAO</name>
<feature type="transmembrane region" description="Helical" evidence="1">
    <location>
        <begin position="12"/>
        <end position="34"/>
    </location>
</feature>
<protein>
    <submittedName>
        <fullName evidence="2">Uncharacterized protein</fullName>
    </submittedName>
</protein>
<keyword evidence="1" id="KW-0812">Transmembrane</keyword>
<feature type="transmembrane region" description="Helical" evidence="1">
    <location>
        <begin position="46"/>
        <end position="67"/>
    </location>
</feature>